<evidence type="ECO:0000256" key="1">
    <source>
        <dbReference type="ARBA" id="ARBA00021292"/>
    </source>
</evidence>
<reference evidence="6 7" key="1">
    <citation type="submission" date="2018-06" db="EMBL/GenBank/DDBJ databases">
        <authorList>
            <consortium name="Pathogen Informatics"/>
            <person name="Doyle S."/>
        </authorList>
    </citation>
    <scope>NUCLEOTIDE SEQUENCE [LARGE SCALE GENOMIC DNA]</scope>
    <source>
        <strain evidence="6 7">NCTC7915</strain>
    </source>
</reference>
<dbReference type="Proteomes" id="UP000254118">
    <property type="component" value="Unassembled WGS sequence"/>
</dbReference>
<evidence type="ECO:0000259" key="4">
    <source>
        <dbReference type="Pfam" id="PF00534"/>
    </source>
</evidence>
<evidence type="ECO:0000313" key="7">
    <source>
        <dbReference type="Proteomes" id="UP000254118"/>
    </source>
</evidence>
<keyword evidence="3 6" id="KW-0808">Transferase</keyword>
<dbReference type="Pfam" id="PF13439">
    <property type="entry name" value="Glyco_transf_4"/>
    <property type="match status" value="1"/>
</dbReference>
<dbReference type="Pfam" id="PF00534">
    <property type="entry name" value="Glycos_transf_1"/>
    <property type="match status" value="1"/>
</dbReference>
<dbReference type="PANTHER" id="PTHR45947">
    <property type="entry name" value="SULFOQUINOVOSYL TRANSFERASE SQD2"/>
    <property type="match status" value="1"/>
</dbReference>
<dbReference type="InterPro" id="IPR050194">
    <property type="entry name" value="Glycosyltransferase_grp1"/>
</dbReference>
<dbReference type="AlphaFoldDB" id="A0AA46GZF3"/>
<feature type="domain" description="Glycosyltransferase subfamily 4-like N-terminal" evidence="5">
    <location>
        <begin position="15"/>
        <end position="178"/>
    </location>
</feature>
<evidence type="ECO:0000313" key="6">
    <source>
        <dbReference type="EMBL" id="STD03367.1"/>
    </source>
</evidence>
<protein>
    <recommendedName>
        <fullName evidence="1">D-inositol 3-phosphate glycosyltransferase</fullName>
    </recommendedName>
</protein>
<dbReference type="SUPFAM" id="SSF53756">
    <property type="entry name" value="UDP-Glycosyltransferase/glycogen phosphorylase"/>
    <property type="match status" value="1"/>
</dbReference>
<dbReference type="PANTHER" id="PTHR45947:SF3">
    <property type="entry name" value="SULFOQUINOVOSYL TRANSFERASE SQD2"/>
    <property type="match status" value="1"/>
</dbReference>
<evidence type="ECO:0000259" key="5">
    <source>
        <dbReference type="Pfam" id="PF13439"/>
    </source>
</evidence>
<dbReference type="EMBL" id="UFYA01000001">
    <property type="protein sequence ID" value="STD03367.1"/>
    <property type="molecule type" value="Genomic_DNA"/>
</dbReference>
<keyword evidence="2 6" id="KW-0328">Glycosyltransferase</keyword>
<evidence type="ECO:0000256" key="2">
    <source>
        <dbReference type="ARBA" id="ARBA00022676"/>
    </source>
</evidence>
<comment type="caution">
    <text evidence="6">The sequence shown here is derived from an EMBL/GenBank/DDBJ whole genome shotgun (WGS) entry which is preliminary data.</text>
</comment>
<dbReference type="GO" id="GO:0016757">
    <property type="term" value="F:glycosyltransferase activity"/>
    <property type="evidence" value="ECO:0007669"/>
    <property type="project" value="UniProtKB-KW"/>
</dbReference>
<dbReference type="InterPro" id="IPR001296">
    <property type="entry name" value="Glyco_trans_1"/>
</dbReference>
<name>A0AA46GZF3_9MICO</name>
<sequence length="373" mass="38856">MRIALVSDVFLPRLGGIEVQVDRLARGLVSAGHEVVVLTITPGAQVDMVEGGVQVLRFPLPVRLPGSVVVNPAGAGWLRSVLGEGGFDVVHVHMGVVSPFAFDAVQVAAQLGLAHVVTCHSLVGGAGRLWLRLSGRVDRWVRGGAVLSAVSGVAAQRLAAAASGDVEVEVVPNGVDTQVWRRWCGVRPRAGGVRVVSAMRLSRIKRPVALLELVQVARGLVPGVPITVEVAGDGPLRPVCERWVSRHGAGGWVRLRGRLSHAELVRMYGGADVFVSPVVDEAFGIAALEARACGVPVFGRVGSGVGEFVRSGVDGVLMDSDVGLARAVAHCAVDGVWMAGLREQAGAELPERFGQGAIVAGAVGLYERAARGV</sequence>
<accession>A0AA46GZF3</accession>
<evidence type="ECO:0000256" key="3">
    <source>
        <dbReference type="ARBA" id="ARBA00022679"/>
    </source>
</evidence>
<dbReference type="Gene3D" id="3.40.50.2000">
    <property type="entry name" value="Glycogen Phosphorylase B"/>
    <property type="match status" value="2"/>
</dbReference>
<gene>
    <name evidence="6" type="ORF">NCTC7915_00079</name>
</gene>
<feature type="domain" description="Glycosyl transferase family 1" evidence="4">
    <location>
        <begin position="195"/>
        <end position="321"/>
    </location>
</feature>
<proteinExistence type="predicted"/>
<dbReference type="GO" id="GO:1901137">
    <property type="term" value="P:carbohydrate derivative biosynthetic process"/>
    <property type="evidence" value="ECO:0007669"/>
    <property type="project" value="UniProtKB-ARBA"/>
</dbReference>
<dbReference type="InterPro" id="IPR028098">
    <property type="entry name" value="Glyco_trans_4-like_N"/>
</dbReference>
<dbReference type="CDD" id="cd03801">
    <property type="entry name" value="GT4_PimA-like"/>
    <property type="match status" value="1"/>
</dbReference>
<organism evidence="6 7">
    <name type="scientific">Dermatophilus congolensis</name>
    <dbReference type="NCBI Taxonomy" id="1863"/>
    <lineage>
        <taxon>Bacteria</taxon>
        <taxon>Bacillati</taxon>
        <taxon>Actinomycetota</taxon>
        <taxon>Actinomycetes</taxon>
        <taxon>Micrococcales</taxon>
        <taxon>Dermatophilaceae</taxon>
        <taxon>Dermatophilus</taxon>
    </lineage>
</organism>